<dbReference type="EMBL" id="WKKW01000002">
    <property type="protein sequence ID" value="MSD91021.1"/>
    <property type="molecule type" value="Genomic_DNA"/>
</dbReference>
<reference evidence="4 5" key="1">
    <citation type="submission" date="2019-11" db="EMBL/GenBank/DDBJ databases">
        <title>Draft Genome Sequence of Plant Growth-Promoting Rhizosphere-Associated Bacteria.</title>
        <authorList>
            <person name="Vasilyev I.Y."/>
            <person name="Radchenko V."/>
            <person name="Ilnitskaya E.V."/>
        </authorList>
    </citation>
    <scope>NUCLEOTIDE SEQUENCE [LARGE SCALE GENOMIC DNA]</scope>
    <source>
        <strain evidence="4 5">VRA_9sq_n</strain>
    </source>
</reference>
<dbReference type="Pfam" id="PF14200">
    <property type="entry name" value="RicinB_lectin_2"/>
    <property type="match status" value="3"/>
</dbReference>
<feature type="domain" description="Ricin B lectin" evidence="3">
    <location>
        <begin position="554"/>
        <end position="688"/>
    </location>
</feature>
<protein>
    <submittedName>
        <fullName evidence="4">1,4-beta-N-acetylmuramidase</fullName>
    </submittedName>
</protein>
<dbReference type="InterPro" id="IPR017853">
    <property type="entry name" value="GH"/>
</dbReference>
<dbReference type="InterPro" id="IPR035992">
    <property type="entry name" value="Ricin_B-like_lectins"/>
</dbReference>
<accession>A0A6N7TTZ0</accession>
<dbReference type="InterPro" id="IPR000772">
    <property type="entry name" value="Ricin_B_lectin"/>
</dbReference>
<evidence type="ECO:0000256" key="1">
    <source>
        <dbReference type="ARBA" id="ARBA00010646"/>
    </source>
</evidence>
<dbReference type="PROSITE" id="PS50231">
    <property type="entry name" value="RICIN_B_LECTIN"/>
    <property type="match status" value="2"/>
</dbReference>
<evidence type="ECO:0000313" key="5">
    <source>
        <dbReference type="Proteomes" id="UP000436357"/>
    </source>
</evidence>
<dbReference type="CDD" id="cd00161">
    <property type="entry name" value="beta-trefoil_Ricin-like"/>
    <property type="match status" value="2"/>
</dbReference>
<dbReference type="OrthoDB" id="287365at2"/>
<dbReference type="GO" id="GO:0003796">
    <property type="term" value="F:lysozyme activity"/>
    <property type="evidence" value="ECO:0007669"/>
    <property type="project" value="InterPro"/>
</dbReference>
<sequence>MGVRTIVATLLAGLIMLISPISSFDLQDGYVDQHKDVPEFIVKSIPDDAVLVSQDLAVTKDGSLKSVSNGHSVTDKQLIGTSAKPADPLAKTYGRSFIPVKVGDARRQESSLGEGSLEKPGRTTRHIEEKGKSVKSAALRPSAQAGSVISSSLAGNSYGAYWGAYSGSPAFFEADGSLFAQKAKGVIDVSQWQGTINWDQVRHSGVEGAIIRIGWGWGNGFDGKALRNIVECKRLGIPFGIYLYSYAYDGGTGRAEGNSIVDLLRRAGISPNDLTYPIYYDLEQWVWKDHVPPSSPSTYKDIVNAWFTCLQNAGFQNLSVYSYVSYLNSALNSPDILSKTSWVASYGRRPGFNFYTNYRCWQYADDGRISGIGVNTDLSACGVKDSDSGVDGPNQLEALTDMVEGDYYIESSLGDKYLDISGGTQAEAFPVQVWAPTDGANQLFHIKPEGSGTYSIVTKHSGKALDVRYGSTQNGNEIIQYTQNGGANQRWRFYRAPDGFVYITSALNGGKSAALDIPGGNTSSGTQLEIWQFNGGMNQSFRLLQASEAFQGTNSITNRFANGNSFDVEGASQASDAHLQTWTPNGGDNQKFILVYKGNGQFALQAAHSGLYLDIQYGYQGDEGNVVQFPSTGRSNQLWYLQHYSGGYSIRSVLNNKAIDICGANVNPGARLISYTFHRQANQLWDIRQ</sequence>
<dbReference type="Gene3D" id="3.20.20.80">
    <property type="entry name" value="Glycosidases"/>
    <property type="match status" value="1"/>
</dbReference>
<dbReference type="Pfam" id="PF01183">
    <property type="entry name" value="Glyco_hydro_25"/>
    <property type="match status" value="1"/>
</dbReference>
<dbReference type="PROSITE" id="PS51904">
    <property type="entry name" value="GLYCOSYL_HYDROL_F25_2"/>
    <property type="match status" value="1"/>
</dbReference>
<feature type="domain" description="Ricin B lectin" evidence="3">
    <location>
        <begin position="405"/>
        <end position="544"/>
    </location>
</feature>
<feature type="region of interest" description="Disordered" evidence="2">
    <location>
        <begin position="104"/>
        <end position="136"/>
    </location>
</feature>
<comment type="similarity">
    <text evidence="1">Belongs to the glycosyl hydrolase 25 family.</text>
</comment>
<feature type="compositionally biased region" description="Basic and acidic residues" evidence="2">
    <location>
        <begin position="116"/>
        <end position="132"/>
    </location>
</feature>
<dbReference type="GO" id="GO:0016052">
    <property type="term" value="P:carbohydrate catabolic process"/>
    <property type="evidence" value="ECO:0007669"/>
    <property type="project" value="TreeGrafter"/>
</dbReference>
<dbReference type="CDD" id="cd06414">
    <property type="entry name" value="GH25_LytC-like"/>
    <property type="match status" value="1"/>
</dbReference>
<dbReference type="Gene3D" id="2.80.10.50">
    <property type="match status" value="6"/>
</dbReference>
<evidence type="ECO:0000259" key="3">
    <source>
        <dbReference type="SMART" id="SM00458"/>
    </source>
</evidence>
<dbReference type="InterPro" id="IPR002053">
    <property type="entry name" value="Glyco_hydro_25"/>
</dbReference>
<organism evidence="4 5">
    <name type="scientific">Bifidobacterium asteroides</name>
    <dbReference type="NCBI Taxonomy" id="1684"/>
    <lineage>
        <taxon>Bacteria</taxon>
        <taxon>Bacillati</taxon>
        <taxon>Actinomycetota</taxon>
        <taxon>Actinomycetes</taxon>
        <taxon>Bifidobacteriales</taxon>
        <taxon>Bifidobacteriaceae</taxon>
        <taxon>Bifidobacterium</taxon>
    </lineage>
</organism>
<dbReference type="PANTHER" id="PTHR34135">
    <property type="entry name" value="LYSOZYME"/>
    <property type="match status" value="1"/>
</dbReference>
<gene>
    <name evidence="4" type="ORF">GKC41_05025</name>
</gene>
<dbReference type="RefSeq" id="WP_154313239.1">
    <property type="nucleotide sequence ID" value="NZ_WKKW01000002.1"/>
</dbReference>
<dbReference type="AlphaFoldDB" id="A0A6N7TTZ0"/>
<dbReference type="SUPFAM" id="SSF50370">
    <property type="entry name" value="Ricin B-like lectins"/>
    <property type="match status" value="2"/>
</dbReference>
<dbReference type="PANTHER" id="PTHR34135:SF2">
    <property type="entry name" value="LYSOZYME"/>
    <property type="match status" value="1"/>
</dbReference>
<dbReference type="GO" id="GO:0016998">
    <property type="term" value="P:cell wall macromolecule catabolic process"/>
    <property type="evidence" value="ECO:0007669"/>
    <property type="project" value="InterPro"/>
</dbReference>
<evidence type="ECO:0000313" key="4">
    <source>
        <dbReference type="EMBL" id="MSD91021.1"/>
    </source>
</evidence>
<dbReference type="SMART" id="SM00458">
    <property type="entry name" value="RICIN"/>
    <property type="match status" value="2"/>
</dbReference>
<name>A0A6N7TTZ0_9BIFI</name>
<evidence type="ECO:0000256" key="2">
    <source>
        <dbReference type="SAM" id="MobiDB-lite"/>
    </source>
</evidence>
<dbReference type="Proteomes" id="UP000436357">
    <property type="component" value="Unassembled WGS sequence"/>
</dbReference>
<proteinExistence type="inferred from homology"/>
<dbReference type="SUPFAM" id="SSF51445">
    <property type="entry name" value="(Trans)glycosidases"/>
    <property type="match status" value="1"/>
</dbReference>
<dbReference type="GO" id="GO:0009253">
    <property type="term" value="P:peptidoglycan catabolic process"/>
    <property type="evidence" value="ECO:0007669"/>
    <property type="project" value="InterPro"/>
</dbReference>
<comment type="caution">
    <text evidence="4">The sequence shown here is derived from an EMBL/GenBank/DDBJ whole genome shotgun (WGS) entry which is preliminary data.</text>
</comment>